<proteinExistence type="predicted"/>
<dbReference type="EMBL" id="JAQIZT010000001">
    <property type="protein sequence ID" value="KAJ7013848.1"/>
    <property type="molecule type" value="Genomic_DNA"/>
</dbReference>
<gene>
    <name evidence="1" type="ORF">NC653_003470</name>
</gene>
<evidence type="ECO:0000313" key="1">
    <source>
        <dbReference type="EMBL" id="KAJ7013848.1"/>
    </source>
</evidence>
<dbReference type="Proteomes" id="UP001164929">
    <property type="component" value="Chromosome 1"/>
</dbReference>
<organism evidence="1 2">
    <name type="scientific">Populus alba x Populus x berolinensis</name>
    <dbReference type="NCBI Taxonomy" id="444605"/>
    <lineage>
        <taxon>Eukaryota</taxon>
        <taxon>Viridiplantae</taxon>
        <taxon>Streptophyta</taxon>
        <taxon>Embryophyta</taxon>
        <taxon>Tracheophyta</taxon>
        <taxon>Spermatophyta</taxon>
        <taxon>Magnoliopsida</taxon>
        <taxon>eudicotyledons</taxon>
        <taxon>Gunneridae</taxon>
        <taxon>Pentapetalae</taxon>
        <taxon>rosids</taxon>
        <taxon>fabids</taxon>
        <taxon>Malpighiales</taxon>
        <taxon>Salicaceae</taxon>
        <taxon>Saliceae</taxon>
        <taxon>Populus</taxon>
    </lineage>
</organism>
<protein>
    <submittedName>
        <fullName evidence="1">Uncharacterized protein</fullName>
    </submittedName>
</protein>
<name>A0AAD6RRT5_9ROSI</name>
<sequence>MGWILILRVWAHWEVRSSSHQALISHMKAHFPMQLTQT</sequence>
<evidence type="ECO:0000313" key="2">
    <source>
        <dbReference type="Proteomes" id="UP001164929"/>
    </source>
</evidence>
<accession>A0AAD6RRT5</accession>
<dbReference type="AlphaFoldDB" id="A0AAD6RRT5"/>
<keyword evidence="2" id="KW-1185">Reference proteome</keyword>
<reference evidence="1 2" key="1">
    <citation type="journal article" date="2023" name="Mol. Ecol. Resour.">
        <title>Chromosome-level genome assembly of a triploid poplar Populus alba 'Berolinensis'.</title>
        <authorList>
            <person name="Chen S."/>
            <person name="Yu Y."/>
            <person name="Wang X."/>
            <person name="Wang S."/>
            <person name="Zhang T."/>
            <person name="Zhou Y."/>
            <person name="He R."/>
            <person name="Meng N."/>
            <person name="Wang Y."/>
            <person name="Liu W."/>
            <person name="Liu Z."/>
            <person name="Liu J."/>
            <person name="Guo Q."/>
            <person name="Huang H."/>
            <person name="Sederoff R.R."/>
            <person name="Wang G."/>
            <person name="Qu G."/>
            <person name="Chen S."/>
        </authorList>
    </citation>
    <scope>NUCLEOTIDE SEQUENCE [LARGE SCALE GENOMIC DNA]</scope>
    <source>
        <strain evidence="1">SC-2020</strain>
    </source>
</reference>
<comment type="caution">
    <text evidence="1">The sequence shown here is derived from an EMBL/GenBank/DDBJ whole genome shotgun (WGS) entry which is preliminary data.</text>
</comment>